<reference evidence="3" key="1">
    <citation type="submission" date="2023-06" db="EMBL/GenBank/DDBJ databases">
        <title>Survivors Of The Sea: Transcriptome response of Skeletonema marinoi to long-term dormancy.</title>
        <authorList>
            <person name="Pinder M.I.M."/>
            <person name="Kourtchenko O."/>
            <person name="Robertson E.K."/>
            <person name="Larsson T."/>
            <person name="Maumus F."/>
            <person name="Osuna-Cruz C.M."/>
            <person name="Vancaester E."/>
            <person name="Stenow R."/>
            <person name="Vandepoele K."/>
            <person name="Ploug H."/>
            <person name="Bruchert V."/>
            <person name="Godhe A."/>
            <person name="Topel M."/>
        </authorList>
    </citation>
    <scope>NUCLEOTIDE SEQUENCE</scope>
    <source>
        <strain evidence="3">R05AC</strain>
    </source>
</reference>
<dbReference type="Proteomes" id="UP001224775">
    <property type="component" value="Unassembled WGS sequence"/>
</dbReference>
<feature type="signal peptide" evidence="2">
    <location>
        <begin position="1"/>
        <end position="22"/>
    </location>
</feature>
<feature type="chain" id="PRO_5042217298" description="ShKT domain-containing protein" evidence="2">
    <location>
        <begin position="23"/>
        <end position="172"/>
    </location>
</feature>
<organism evidence="3 4">
    <name type="scientific">Skeletonema marinoi</name>
    <dbReference type="NCBI Taxonomy" id="267567"/>
    <lineage>
        <taxon>Eukaryota</taxon>
        <taxon>Sar</taxon>
        <taxon>Stramenopiles</taxon>
        <taxon>Ochrophyta</taxon>
        <taxon>Bacillariophyta</taxon>
        <taxon>Coscinodiscophyceae</taxon>
        <taxon>Thalassiosirophycidae</taxon>
        <taxon>Thalassiosirales</taxon>
        <taxon>Skeletonemataceae</taxon>
        <taxon>Skeletonema</taxon>
        <taxon>Skeletonema marinoi-dohrnii complex</taxon>
    </lineage>
</organism>
<feature type="region of interest" description="Disordered" evidence="1">
    <location>
        <begin position="61"/>
        <end position="81"/>
    </location>
</feature>
<evidence type="ECO:0000256" key="1">
    <source>
        <dbReference type="SAM" id="MobiDB-lite"/>
    </source>
</evidence>
<evidence type="ECO:0000313" key="3">
    <source>
        <dbReference type="EMBL" id="KAK1734960.1"/>
    </source>
</evidence>
<evidence type="ECO:0000256" key="2">
    <source>
        <dbReference type="SAM" id="SignalP"/>
    </source>
</evidence>
<dbReference type="EMBL" id="JATAAI010000036">
    <property type="protein sequence ID" value="KAK1734960.1"/>
    <property type="molecule type" value="Genomic_DNA"/>
</dbReference>
<gene>
    <name evidence="3" type="ORF">QTG54_014420</name>
</gene>
<sequence length="172" mass="18581">MKLQFIAFTAVVLQSAIPGALSAEPRLRAPSGPKPKKDVSMLISTADAAVAVTADYEEEKARSDGALSSAEPQIRAPSGPKAKGDIKVAILTASTNCCPSYSDNKAHCEFHSNYCNWVPKKWFLGSNHCDGVCTYENGCYCPAEGEGHFDFNEAMEEKVTFDSSEDTVSEFE</sequence>
<keyword evidence="4" id="KW-1185">Reference proteome</keyword>
<dbReference type="AlphaFoldDB" id="A0AAD8XWU4"/>
<accession>A0AAD8XWU4</accession>
<proteinExistence type="predicted"/>
<evidence type="ECO:0008006" key="5">
    <source>
        <dbReference type="Google" id="ProtNLM"/>
    </source>
</evidence>
<comment type="caution">
    <text evidence="3">The sequence shown here is derived from an EMBL/GenBank/DDBJ whole genome shotgun (WGS) entry which is preliminary data.</text>
</comment>
<evidence type="ECO:0000313" key="4">
    <source>
        <dbReference type="Proteomes" id="UP001224775"/>
    </source>
</evidence>
<protein>
    <recommendedName>
        <fullName evidence="5">ShKT domain-containing protein</fullName>
    </recommendedName>
</protein>
<name>A0AAD8XWU4_9STRA</name>
<keyword evidence="2" id="KW-0732">Signal</keyword>